<feature type="transmembrane region" description="Helical" evidence="8">
    <location>
        <begin position="135"/>
        <end position="154"/>
    </location>
</feature>
<dbReference type="GO" id="GO:0005886">
    <property type="term" value="C:plasma membrane"/>
    <property type="evidence" value="ECO:0007669"/>
    <property type="project" value="UniProtKB-SubCell"/>
</dbReference>
<evidence type="ECO:0000256" key="5">
    <source>
        <dbReference type="ARBA" id="ARBA00022692"/>
    </source>
</evidence>
<reference evidence="10" key="1">
    <citation type="journal article" date="2010" name="Environ. Microbiol.">
        <title>The genome of Syntrophomonas wolfei: new insights into syntrophic metabolism and biohydrogen production.</title>
        <authorList>
            <person name="Sieber J.R."/>
            <person name="Sims D.R."/>
            <person name="Han C."/>
            <person name="Kim E."/>
            <person name="Lykidis A."/>
            <person name="Lapidus A.L."/>
            <person name="McDonnald E."/>
            <person name="Rohlin L."/>
            <person name="Culley D.E."/>
            <person name="Gunsalus R."/>
            <person name="McInerney M.J."/>
        </authorList>
    </citation>
    <scope>NUCLEOTIDE SEQUENCE [LARGE SCALE GENOMIC DNA]</scope>
    <source>
        <strain evidence="10">DSM 2245B / Goettingen</strain>
    </source>
</reference>
<feature type="transmembrane region" description="Helical" evidence="8">
    <location>
        <begin position="161"/>
        <end position="186"/>
    </location>
</feature>
<name>Q0AWB1_SYNWW</name>
<dbReference type="eggNOG" id="COG0609">
    <property type="taxonomic scope" value="Bacteria"/>
</dbReference>
<feature type="transmembrane region" description="Helical" evidence="8">
    <location>
        <begin position="206"/>
        <end position="228"/>
    </location>
</feature>
<dbReference type="InterPro" id="IPR000522">
    <property type="entry name" value="ABC_transptr_permease_BtuC"/>
</dbReference>
<evidence type="ECO:0000256" key="8">
    <source>
        <dbReference type="SAM" id="Phobius"/>
    </source>
</evidence>
<dbReference type="AlphaFoldDB" id="Q0AWB1"/>
<keyword evidence="5 8" id="KW-0812">Transmembrane</keyword>
<gene>
    <name evidence="9" type="ordered locus">Swol_1695</name>
</gene>
<dbReference type="HOGENOM" id="CLU_013016_0_2_9"/>
<dbReference type="FunFam" id="1.10.3470.10:FF:000001">
    <property type="entry name" value="Vitamin B12 ABC transporter permease BtuC"/>
    <property type="match status" value="1"/>
</dbReference>
<protein>
    <submittedName>
        <fullName evidence="9">Transport system permease protein</fullName>
    </submittedName>
</protein>
<evidence type="ECO:0000256" key="4">
    <source>
        <dbReference type="ARBA" id="ARBA00022475"/>
    </source>
</evidence>
<dbReference type="STRING" id="335541.Swol_1695"/>
<keyword evidence="6 8" id="KW-1133">Transmembrane helix</keyword>
<keyword evidence="3" id="KW-0813">Transport</keyword>
<dbReference type="GO" id="GO:0022857">
    <property type="term" value="F:transmembrane transporter activity"/>
    <property type="evidence" value="ECO:0007669"/>
    <property type="project" value="InterPro"/>
</dbReference>
<organism evidence="9 10">
    <name type="scientific">Syntrophomonas wolfei subsp. wolfei (strain DSM 2245B / Goettingen)</name>
    <dbReference type="NCBI Taxonomy" id="335541"/>
    <lineage>
        <taxon>Bacteria</taxon>
        <taxon>Bacillati</taxon>
        <taxon>Bacillota</taxon>
        <taxon>Clostridia</taxon>
        <taxon>Eubacteriales</taxon>
        <taxon>Syntrophomonadaceae</taxon>
        <taxon>Syntrophomonas</taxon>
    </lineage>
</organism>
<dbReference type="SUPFAM" id="SSF81345">
    <property type="entry name" value="ABC transporter involved in vitamin B12 uptake, BtuC"/>
    <property type="match status" value="1"/>
</dbReference>
<dbReference type="RefSeq" id="WP_011641091.1">
    <property type="nucleotide sequence ID" value="NC_008346.1"/>
</dbReference>
<feature type="transmembrane region" description="Helical" evidence="8">
    <location>
        <begin position="323"/>
        <end position="342"/>
    </location>
</feature>
<evidence type="ECO:0000256" key="7">
    <source>
        <dbReference type="ARBA" id="ARBA00023136"/>
    </source>
</evidence>
<feature type="transmembrane region" description="Helical" evidence="8">
    <location>
        <begin position="80"/>
        <end position="98"/>
    </location>
</feature>
<dbReference type="Pfam" id="PF01032">
    <property type="entry name" value="FecCD"/>
    <property type="match status" value="1"/>
</dbReference>
<dbReference type="EMBL" id="CP000448">
    <property type="protein sequence ID" value="ABI68993.1"/>
    <property type="molecule type" value="Genomic_DNA"/>
</dbReference>
<feature type="transmembrane region" description="Helical" evidence="8">
    <location>
        <begin position="110"/>
        <end position="129"/>
    </location>
</feature>
<evidence type="ECO:0000313" key="9">
    <source>
        <dbReference type="EMBL" id="ABI68993.1"/>
    </source>
</evidence>
<keyword evidence="10" id="KW-1185">Reference proteome</keyword>
<feature type="transmembrane region" description="Helical" evidence="8">
    <location>
        <begin position="255"/>
        <end position="281"/>
    </location>
</feature>
<feature type="transmembrane region" description="Helical" evidence="8">
    <location>
        <begin position="20"/>
        <end position="40"/>
    </location>
</feature>
<comment type="similarity">
    <text evidence="2">Belongs to the binding-protein-dependent transport system permease family. FecCD subfamily.</text>
</comment>
<comment type="subcellular location">
    <subcellularLocation>
        <location evidence="1">Cell membrane</location>
        <topology evidence="1">Multi-pass membrane protein</topology>
    </subcellularLocation>
</comment>
<evidence type="ECO:0000256" key="1">
    <source>
        <dbReference type="ARBA" id="ARBA00004651"/>
    </source>
</evidence>
<keyword evidence="7 8" id="KW-0472">Membrane</keyword>
<dbReference type="Proteomes" id="UP000001968">
    <property type="component" value="Chromosome"/>
</dbReference>
<feature type="transmembrane region" description="Helical" evidence="8">
    <location>
        <begin position="293"/>
        <end position="311"/>
    </location>
</feature>
<proteinExistence type="inferred from homology"/>
<dbReference type="CDD" id="cd06550">
    <property type="entry name" value="TM_ABC_iron-siderophores_like"/>
    <property type="match status" value="1"/>
</dbReference>
<dbReference type="PANTHER" id="PTHR30472">
    <property type="entry name" value="FERRIC ENTEROBACTIN TRANSPORT SYSTEM PERMEASE PROTEIN"/>
    <property type="match status" value="1"/>
</dbReference>
<dbReference type="KEGG" id="swo:Swol_1695"/>
<evidence type="ECO:0000256" key="3">
    <source>
        <dbReference type="ARBA" id="ARBA00022448"/>
    </source>
</evidence>
<sequence length="349" mass="37658">METIIKEKIAEVKSQRDAGWKILILLSTLILIFILSFALGRYPVPPGQLLEVLASRVFPLEAHWNATVETVIFQVRLPRIFAAILVGAALSTAGAAYQGMFKNPLVSPDILGASAGAGFGAALAIYFSFSMLGIQLMAFVGGLLAVGLTYGISLRIRHDPMLALVLSGIMIGSLFSAAISCIKYIADPYDKLPAITFWLMGSLASITSRDVYMALTPILFGCILLYLLRWRLNVLAMGEEEARVLGINTGVMKTIVIICCTLMTAAAVSISGMIGWVGLVIPHLARMIVGPNYRVLLPASILLGGAYLLLVDDLARLLASMEIPLGILTALIGVPFFLYLLLNSKWGWK</sequence>
<dbReference type="GO" id="GO:0033214">
    <property type="term" value="P:siderophore-iron import into cell"/>
    <property type="evidence" value="ECO:0007669"/>
    <property type="project" value="TreeGrafter"/>
</dbReference>
<dbReference type="PANTHER" id="PTHR30472:SF70">
    <property type="entry name" value="MOLYBDATE IMPORT SYSTEM PERMEASE PROTEIN MOLB"/>
    <property type="match status" value="1"/>
</dbReference>
<evidence type="ECO:0000256" key="2">
    <source>
        <dbReference type="ARBA" id="ARBA00007935"/>
    </source>
</evidence>
<dbReference type="Gene3D" id="1.10.3470.10">
    <property type="entry name" value="ABC transporter involved in vitamin B12 uptake, BtuC"/>
    <property type="match status" value="1"/>
</dbReference>
<evidence type="ECO:0000256" key="6">
    <source>
        <dbReference type="ARBA" id="ARBA00022989"/>
    </source>
</evidence>
<evidence type="ECO:0000313" key="10">
    <source>
        <dbReference type="Proteomes" id="UP000001968"/>
    </source>
</evidence>
<accession>Q0AWB1</accession>
<keyword evidence="4" id="KW-1003">Cell membrane</keyword>
<dbReference type="InterPro" id="IPR037294">
    <property type="entry name" value="ABC_BtuC-like"/>
</dbReference>